<evidence type="ECO:0000313" key="3">
    <source>
        <dbReference type="Proteomes" id="UP000663891"/>
    </source>
</evidence>
<proteinExistence type="predicted"/>
<keyword evidence="1" id="KW-0472">Membrane</keyword>
<feature type="transmembrane region" description="Helical" evidence="1">
    <location>
        <begin position="62"/>
        <end position="84"/>
    </location>
</feature>
<dbReference type="EMBL" id="CAJNON010000618">
    <property type="protein sequence ID" value="CAF1335683.1"/>
    <property type="molecule type" value="Genomic_DNA"/>
</dbReference>
<keyword evidence="1" id="KW-1133">Transmembrane helix</keyword>
<accession>A0A815G8X7</accession>
<dbReference type="OrthoDB" id="10546587at2759"/>
<protein>
    <submittedName>
        <fullName evidence="2">Uncharacterized protein</fullName>
    </submittedName>
</protein>
<dbReference type="AlphaFoldDB" id="A0A815G8X7"/>
<sequence length="154" mass="18197">MIVGKSEWFTEQELEPNKIELMEKHPNITKNMYTSMEFVIIYDVLLIKCISASGRMHIRPVLFGVILGALVVGIALAAVLTMYIKDQSKQVTSLQIRRLAQQQHRRQLQQQQLRRRQLQAHQQLQQQQLRRRQLQAHQQRQLQAHQQHPLQVNH</sequence>
<keyword evidence="1" id="KW-0812">Transmembrane</keyword>
<organism evidence="2 3">
    <name type="scientific">Adineta steineri</name>
    <dbReference type="NCBI Taxonomy" id="433720"/>
    <lineage>
        <taxon>Eukaryota</taxon>
        <taxon>Metazoa</taxon>
        <taxon>Spiralia</taxon>
        <taxon>Gnathifera</taxon>
        <taxon>Rotifera</taxon>
        <taxon>Eurotatoria</taxon>
        <taxon>Bdelloidea</taxon>
        <taxon>Adinetida</taxon>
        <taxon>Adinetidae</taxon>
        <taxon>Adineta</taxon>
    </lineage>
</organism>
<comment type="caution">
    <text evidence="2">The sequence shown here is derived from an EMBL/GenBank/DDBJ whole genome shotgun (WGS) entry which is preliminary data.</text>
</comment>
<name>A0A815G8X7_9BILA</name>
<reference evidence="2" key="1">
    <citation type="submission" date="2021-02" db="EMBL/GenBank/DDBJ databases">
        <authorList>
            <person name="Nowell W R."/>
        </authorList>
    </citation>
    <scope>NUCLEOTIDE SEQUENCE</scope>
</reference>
<evidence type="ECO:0000313" key="2">
    <source>
        <dbReference type="EMBL" id="CAF1335683.1"/>
    </source>
</evidence>
<gene>
    <name evidence="2" type="ORF">VCS650_LOCUS32935</name>
</gene>
<feature type="transmembrane region" description="Helical" evidence="1">
    <location>
        <begin position="32"/>
        <end position="50"/>
    </location>
</feature>
<evidence type="ECO:0000256" key="1">
    <source>
        <dbReference type="SAM" id="Phobius"/>
    </source>
</evidence>
<dbReference type="Proteomes" id="UP000663891">
    <property type="component" value="Unassembled WGS sequence"/>
</dbReference>